<dbReference type="Pfam" id="PF11927">
    <property type="entry name" value="HODM_asu-like"/>
    <property type="match status" value="1"/>
</dbReference>
<organism evidence="2 3">
    <name type="scientific">Hyaloscypha variabilis (strain UAMH 11265 / GT02V1 / F)</name>
    <name type="common">Meliniomyces variabilis</name>
    <dbReference type="NCBI Taxonomy" id="1149755"/>
    <lineage>
        <taxon>Eukaryota</taxon>
        <taxon>Fungi</taxon>
        <taxon>Dikarya</taxon>
        <taxon>Ascomycota</taxon>
        <taxon>Pezizomycotina</taxon>
        <taxon>Leotiomycetes</taxon>
        <taxon>Helotiales</taxon>
        <taxon>Hyaloscyphaceae</taxon>
        <taxon>Hyaloscypha</taxon>
        <taxon>Hyaloscypha variabilis</taxon>
    </lineage>
</organism>
<proteinExistence type="predicted"/>
<dbReference type="STRING" id="1149755.A0A2J6SCD2"/>
<keyword evidence="3" id="KW-1185">Reference proteome</keyword>
<accession>A0A2J6SCD2</accession>
<dbReference type="InterPro" id="IPR021848">
    <property type="entry name" value="HODM_asu-like"/>
</dbReference>
<dbReference type="AlphaFoldDB" id="A0A2J6SCD2"/>
<evidence type="ECO:0000313" key="3">
    <source>
        <dbReference type="Proteomes" id="UP000235786"/>
    </source>
</evidence>
<name>A0A2J6SCD2_HYAVF</name>
<dbReference type="EMBL" id="KZ613937">
    <property type="protein sequence ID" value="PMD48402.1"/>
    <property type="molecule type" value="Genomic_DNA"/>
</dbReference>
<reference evidence="2 3" key="1">
    <citation type="submission" date="2016-04" db="EMBL/GenBank/DDBJ databases">
        <title>A degradative enzymes factory behind the ericoid mycorrhizal symbiosis.</title>
        <authorList>
            <consortium name="DOE Joint Genome Institute"/>
            <person name="Martino E."/>
            <person name="Morin E."/>
            <person name="Grelet G."/>
            <person name="Kuo A."/>
            <person name="Kohler A."/>
            <person name="Daghino S."/>
            <person name="Barry K."/>
            <person name="Choi C."/>
            <person name="Cichocki N."/>
            <person name="Clum A."/>
            <person name="Copeland A."/>
            <person name="Hainaut M."/>
            <person name="Haridas S."/>
            <person name="Labutti K."/>
            <person name="Lindquist E."/>
            <person name="Lipzen A."/>
            <person name="Khouja H.-R."/>
            <person name="Murat C."/>
            <person name="Ohm R."/>
            <person name="Olson A."/>
            <person name="Spatafora J."/>
            <person name="Veneault-Fourrey C."/>
            <person name="Henrissat B."/>
            <person name="Grigoriev I."/>
            <person name="Martin F."/>
            <person name="Perotto S."/>
        </authorList>
    </citation>
    <scope>NUCLEOTIDE SEQUENCE [LARGE SCALE GENOMIC DNA]</scope>
    <source>
        <strain evidence="2 3">F</strain>
    </source>
</reference>
<feature type="chain" id="PRO_5014357379" evidence="1">
    <location>
        <begin position="25"/>
        <end position="239"/>
    </location>
</feature>
<sequence length="239" mass="26865">MILAVALLLFLALGFMFIVHRLSSDRPLSSIWKETLLYRTFYTSRNPVPDTEIKLSQDVNPYQFPALRERTSTKMAMGLTRLDESNWLTLDSDYLPEHFLRCSLLCTKRPQVIQCLPGSSEACHEVLSLVTSFLSSRFPQHFTLTTTSSGPAIQNHLTNEIFPIGPQNCPNPLEIAAKLSMEDFNILMKNPETGEYHLQASATLFPAGWKLQERVGTSMANLHAPVPGWKEKLGGSVNR</sequence>
<dbReference type="OrthoDB" id="5043642at2759"/>
<feature type="signal peptide" evidence="1">
    <location>
        <begin position="1"/>
        <end position="24"/>
    </location>
</feature>
<protein>
    <submittedName>
        <fullName evidence="2">Uncharacterized protein</fullName>
    </submittedName>
</protein>
<evidence type="ECO:0000256" key="1">
    <source>
        <dbReference type="SAM" id="SignalP"/>
    </source>
</evidence>
<dbReference type="Proteomes" id="UP000235786">
    <property type="component" value="Unassembled WGS sequence"/>
</dbReference>
<gene>
    <name evidence="2" type="ORF">L207DRAFT_505432</name>
</gene>
<keyword evidence="1" id="KW-0732">Signal</keyword>
<evidence type="ECO:0000313" key="2">
    <source>
        <dbReference type="EMBL" id="PMD48402.1"/>
    </source>
</evidence>